<organism evidence="3 4">
    <name type="scientific">Clostridium amylolyticum</name>
    <dbReference type="NCBI Taxonomy" id="1121298"/>
    <lineage>
        <taxon>Bacteria</taxon>
        <taxon>Bacillati</taxon>
        <taxon>Bacillota</taxon>
        <taxon>Clostridia</taxon>
        <taxon>Eubacteriales</taxon>
        <taxon>Clostridiaceae</taxon>
        <taxon>Clostridium</taxon>
    </lineage>
</organism>
<evidence type="ECO:0000259" key="2">
    <source>
        <dbReference type="Pfam" id="PF13439"/>
    </source>
</evidence>
<name>A0A1M6M768_9CLOT</name>
<dbReference type="PANTHER" id="PTHR45947:SF3">
    <property type="entry name" value="SULFOQUINOVOSYL TRANSFERASE SQD2"/>
    <property type="match status" value="1"/>
</dbReference>
<gene>
    <name evidence="3" type="ORF">SAMN05444401_3866</name>
</gene>
<dbReference type="Proteomes" id="UP000184080">
    <property type="component" value="Unassembled WGS sequence"/>
</dbReference>
<protein>
    <submittedName>
        <fullName evidence="3">Glycosyltransferase involved in cell wall bisynthesis</fullName>
    </submittedName>
</protein>
<dbReference type="STRING" id="1121298.SAMN05444401_3866"/>
<dbReference type="Pfam" id="PF13439">
    <property type="entry name" value="Glyco_transf_4"/>
    <property type="match status" value="1"/>
</dbReference>
<dbReference type="PANTHER" id="PTHR45947">
    <property type="entry name" value="SULFOQUINOVOSYL TRANSFERASE SQD2"/>
    <property type="match status" value="1"/>
</dbReference>
<feature type="domain" description="Glycosyl transferase family 1" evidence="1">
    <location>
        <begin position="227"/>
        <end position="388"/>
    </location>
</feature>
<dbReference type="EMBL" id="FQZO01000008">
    <property type="protein sequence ID" value="SHJ79250.1"/>
    <property type="molecule type" value="Genomic_DNA"/>
</dbReference>
<dbReference type="Pfam" id="PF00534">
    <property type="entry name" value="Glycos_transf_1"/>
    <property type="match status" value="1"/>
</dbReference>
<dbReference type="GO" id="GO:0016758">
    <property type="term" value="F:hexosyltransferase activity"/>
    <property type="evidence" value="ECO:0007669"/>
    <property type="project" value="TreeGrafter"/>
</dbReference>
<evidence type="ECO:0000259" key="1">
    <source>
        <dbReference type="Pfam" id="PF00534"/>
    </source>
</evidence>
<evidence type="ECO:0000313" key="4">
    <source>
        <dbReference type="Proteomes" id="UP000184080"/>
    </source>
</evidence>
<dbReference type="AlphaFoldDB" id="A0A1M6M768"/>
<proteinExistence type="predicted"/>
<dbReference type="InterPro" id="IPR050194">
    <property type="entry name" value="Glycosyltransferase_grp1"/>
</dbReference>
<dbReference type="InterPro" id="IPR001296">
    <property type="entry name" value="Glyco_trans_1"/>
</dbReference>
<reference evidence="3 4" key="1">
    <citation type="submission" date="2016-11" db="EMBL/GenBank/DDBJ databases">
        <authorList>
            <person name="Jaros S."/>
            <person name="Januszkiewicz K."/>
            <person name="Wedrychowicz H."/>
        </authorList>
    </citation>
    <scope>NUCLEOTIDE SEQUENCE [LARGE SCALE GENOMIC DNA]</scope>
    <source>
        <strain evidence="3 4">DSM 21864</strain>
    </source>
</reference>
<keyword evidence="4" id="KW-1185">Reference proteome</keyword>
<feature type="domain" description="Glycosyltransferase subfamily 4-like N-terminal" evidence="2">
    <location>
        <begin position="27"/>
        <end position="204"/>
    </location>
</feature>
<evidence type="ECO:0000313" key="3">
    <source>
        <dbReference type="EMBL" id="SHJ79250.1"/>
    </source>
</evidence>
<sequence>MEMVDKKLKKHILVITQYFYPEQFRINDICTEWVKRGYKVTVVTGIPNYPQGKYYDGYGLFKKRKEIYNGMDIIRIPLIPRGNNGIMLALNYLSFVVSGFLWKALTKIKADYVFIFEVSPMTQALPGVWYAKKRKIPCYLYVTDLWPENVEIVAGITNKRILNSIGVMVDYIYKRCDRIFTSSESFIQAIIDRGTKREKLEFWPQYAEDYYKPVDRNNTNIPEIPQDDMFNIIFAGNIGFAQGLDVLPEAAKILKETNTKVRFNIVGDGRFKETLKSNVEESQVTDYFNFIDKQPATRIPEFMAVSDATLISLSKSKVFSITLPAKTQSCLACGVPVIVSADGEIQDVINKADAGVCSDAGDAKGLADNIKKLVSMSVEKHKDMAQNAVEYYQKNFDKETLLNRMDKCFSNNNRNEGDREYV</sequence>
<dbReference type="InterPro" id="IPR028098">
    <property type="entry name" value="Glyco_trans_4-like_N"/>
</dbReference>
<keyword evidence="3" id="KW-0808">Transferase</keyword>
<dbReference type="SUPFAM" id="SSF53756">
    <property type="entry name" value="UDP-Glycosyltransferase/glycogen phosphorylase"/>
    <property type="match status" value="1"/>
</dbReference>
<dbReference type="Gene3D" id="3.40.50.2000">
    <property type="entry name" value="Glycogen Phosphorylase B"/>
    <property type="match status" value="2"/>
</dbReference>
<accession>A0A1M6M768</accession>
<dbReference type="CDD" id="cd03794">
    <property type="entry name" value="GT4_WbuB-like"/>
    <property type="match status" value="1"/>
</dbReference>